<keyword evidence="2" id="KW-1005">Bacterial flagellum biogenesis</keyword>
<evidence type="ECO:0000256" key="1">
    <source>
        <dbReference type="ARBA" id="ARBA00010577"/>
    </source>
</evidence>
<dbReference type="NCBIfam" id="NF007197">
    <property type="entry name" value="PRK09618.1"/>
    <property type="match status" value="1"/>
</dbReference>
<dbReference type="RefSeq" id="WP_011247105.1">
    <property type="nucleotide sequence ID" value="NZ_BOQQ01000003.1"/>
</dbReference>
<evidence type="ECO:0000256" key="2">
    <source>
        <dbReference type="ARBA" id="ARBA00022795"/>
    </source>
</evidence>
<keyword evidence="4" id="KW-0966">Cell projection</keyword>
<evidence type="ECO:0000313" key="5">
    <source>
        <dbReference type="Proteomes" id="UP000216207"/>
    </source>
</evidence>
<dbReference type="Proteomes" id="UP000216207">
    <property type="component" value="Unassembled WGS sequence"/>
</dbReference>
<sequence length="144" mass="16471">MTQVDPSLWLSSSQNQQRQPNNALGQDAFLKLLITQLQNQDPSNPIEDREFIAQLATFSQLEQLTKLNSTMEYMYYEQKSQQLMALSELIGKSVEWLNEKEKVEQATVTGVKYSESGDLLVQIDDDKWIEASKLISIIKPTTNE</sequence>
<evidence type="ECO:0000313" key="4">
    <source>
        <dbReference type="EMBL" id="PAE90157.1"/>
    </source>
</evidence>
<comment type="caution">
    <text evidence="4">The sequence shown here is derived from an EMBL/GenBank/DDBJ whole genome shotgun (WGS) entry which is preliminary data.</text>
</comment>
<protein>
    <submittedName>
        <fullName evidence="4">Flagellar hook assembly protein FlgD</fullName>
    </submittedName>
</protein>
<name>A0A268P362_SHOCL</name>
<keyword evidence="4" id="KW-0282">Flagellum</keyword>
<gene>
    <name evidence="4" type="ORF">CHH72_04020</name>
</gene>
<comment type="similarity">
    <text evidence="1">Belongs to the FlgD family.</text>
</comment>
<dbReference type="Pfam" id="PF03963">
    <property type="entry name" value="FlgD"/>
    <property type="match status" value="1"/>
</dbReference>
<proteinExistence type="inferred from homology"/>
<accession>A0A268P362</accession>
<dbReference type="InterPro" id="IPR005648">
    <property type="entry name" value="FlgD"/>
</dbReference>
<feature type="region of interest" description="Disordered" evidence="3">
    <location>
        <begin position="1"/>
        <end position="21"/>
    </location>
</feature>
<evidence type="ECO:0000256" key="3">
    <source>
        <dbReference type="SAM" id="MobiDB-lite"/>
    </source>
</evidence>
<dbReference type="AlphaFoldDB" id="A0A268P362"/>
<dbReference type="OMA" id="RWIHHEQ"/>
<dbReference type="EMBL" id="NPCC01000005">
    <property type="protein sequence ID" value="PAE90157.1"/>
    <property type="molecule type" value="Genomic_DNA"/>
</dbReference>
<keyword evidence="4" id="KW-0969">Cilium</keyword>
<feature type="compositionally biased region" description="Low complexity" evidence="3">
    <location>
        <begin position="11"/>
        <end position="21"/>
    </location>
</feature>
<organism evidence="4 5">
    <name type="scientific">Shouchella clausii</name>
    <name type="common">Alkalihalobacillus clausii</name>
    <dbReference type="NCBI Taxonomy" id="79880"/>
    <lineage>
        <taxon>Bacteria</taxon>
        <taxon>Bacillati</taxon>
        <taxon>Bacillota</taxon>
        <taxon>Bacilli</taxon>
        <taxon>Bacillales</taxon>
        <taxon>Bacillaceae</taxon>
        <taxon>Shouchella</taxon>
    </lineage>
</organism>
<reference evidence="4 5" key="1">
    <citation type="submission" date="2017-07" db="EMBL/GenBank/DDBJ databases">
        <title>Isolation and whole genome analysis of endospore-forming bacteria from heroin.</title>
        <authorList>
            <person name="Kalinowski J."/>
            <person name="Ahrens B."/>
            <person name="Al-Dilaimi A."/>
            <person name="Winkler A."/>
            <person name="Wibberg D."/>
            <person name="Schleenbecker U."/>
            <person name="Ruckert C."/>
            <person name="Wolfel R."/>
            <person name="Grass G."/>
        </authorList>
    </citation>
    <scope>NUCLEOTIDE SEQUENCE [LARGE SCALE GENOMIC DNA]</scope>
    <source>
        <strain evidence="4 5">7539</strain>
    </source>
</reference>
<dbReference type="GO" id="GO:0044781">
    <property type="term" value="P:bacterial-type flagellum organization"/>
    <property type="evidence" value="ECO:0007669"/>
    <property type="project" value="UniProtKB-KW"/>
</dbReference>